<dbReference type="Proteomes" id="UP001237737">
    <property type="component" value="Unassembled WGS sequence"/>
</dbReference>
<dbReference type="CDD" id="cd16892">
    <property type="entry name" value="LT_VirB1-like"/>
    <property type="match status" value="1"/>
</dbReference>
<comment type="caution">
    <text evidence="3">The sequence shown here is derived from an EMBL/GenBank/DDBJ whole genome shotgun (WGS) entry which is preliminary data.</text>
</comment>
<evidence type="ECO:0000256" key="1">
    <source>
        <dbReference type="SAM" id="MobiDB-lite"/>
    </source>
</evidence>
<organism evidence="3 4">
    <name type="scientific">Luteibacter jiangsuensis</name>
    <dbReference type="NCBI Taxonomy" id="637577"/>
    <lineage>
        <taxon>Bacteria</taxon>
        <taxon>Pseudomonadati</taxon>
        <taxon>Pseudomonadota</taxon>
        <taxon>Gammaproteobacteria</taxon>
        <taxon>Lysobacterales</taxon>
        <taxon>Rhodanobacteraceae</taxon>
        <taxon>Luteibacter</taxon>
    </lineage>
</organism>
<feature type="region of interest" description="Disordered" evidence="1">
    <location>
        <begin position="196"/>
        <end position="217"/>
    </location>
</feature>
<feature type="compositionally biased region" description="Low complexity" evidence="1">
    <location>
        <begin position="325"/>
        <end position="347"/>
    </location>
</feature>
<dbReference type="SUPFAM" id="SSF53955">
    <property type="entry name" value="Lysozyme-like"/>
    <property type="match status" value="1"/>
</dbReference>
<gene>
    <name evidence="3" type="ORF">J2T07_002525</name>
</gene>
<accession>A0ABT9SZ95</accession>
<sequence length="361" mass="35997">MMACPNLAVPAEVMQHVVNVESSRNPFAIGVVGGQLVRQPENLGEAVATVRMLESKGYNYSLGVAQVNRANLGKFGLDTYEKAFQVCPNLVAGSQILAQCYASAGGDWGKAFSCYYSGNFTTGYQDGYVQKIFDSMARQSALAATAVPIPLVKSSTSSGKGTPVYTSDAAAYRVAMRSVADAAVASTLAPAVAAAAGTAPPSRTVAPSASPAMTDTPPDAAAIAQALQAASASPPFGPGGNASLAGFAPTLPAPAPGRIPTDPTTAAIMSQIGAQVPAGNPALAPGRIRTDPATAAAMAQIGVSSNANGTGAAEGNDIFVPQVQGPGDPTPTTAASPTAPTAPAGDPADLRQGGSDGAFVF</sequence>
<reference evidence="3 4" key="1">
    <citation type="submission" date="2023-07" db="EMBL/GenBank/DDBJ databases">
        <title>Sorghum-associated microbial communities from plants grown in Nebraska, USA.</title>
        <authorList>
            <person name="Schachtman D."/>
        </authorList>
    </citation>
    <scope>NUCLEOTIDE SEQUENCE [LARGE SCALE GENOMIC DNA]</scope>
    <source>
        <strain evidence="3 4">CC60</strain>
    </source>
</reference>
<evidence type="ECO:0000259" key="2">
    <source>
        <dbReference type="Pfam" id="PF01464"/>
    </source>
</evidence>
<evidence type="ECO:0000313" key="3">
    <source>
        <dbReference type="EMBL" id="MDQ0010335.1"/>
    </source>
</evidence>
<dbReference type="Pfam" id="PF01464">
    <property type="entry name" value="SLT"/>
    <property type="match status" value="1"/>
</dbReference>
<proteinExistence type="predicted"/>
<dbReference type="EMBL" id="JAUSSK010000003">
    <property type="protein sequence ID" value="MDQ0010335.1"/>
    <property type="molecule type" value="Genomic_DNA"/>
</dbReference>
<dbReference type="Gene3D" id="1.10.530.10">
    <property type="match status" value="1"/>
</dbReference>
<name>A0ABT9SZ95_9GAMM</name>
<feature type="region of interest" description="Disordered" evidence="1">
    <location>
        <begin position="308"/>
        <end position="361"/>
    </location>
</feature>
<keyword evidence="4" id="KW-1185">Reference proteome</keyword>
<feature type="region of interest" description="Disordered" evidence="1">
    <location>
        <begin position="241"/>
        <end position="263"/>
    </location>
</feature>
<evidence type="ECO:0000313" key="4">
    <source>
        <dbReference type="Proteomes" id="UP001237737"/>
    </source>
</evidence>
<dbReference type="InterPro" id="IPR023346">
    <property type="entry name" value="Lysozyme-like_dom_sf"/>
</dbReference>
<dbReference type="InterPro" id="IPR008258">
    <property type="entry name" value="Transglycosylase_SLT_dom_1"/>
</dbReference>
<protein>
    <submittedName>
        <fullName evidence="3">Type IV secretion system protein VirB1</fullName>
    </submittedName>
</protein>
<feature type="domain" description="Transglycosylase SLT" evidence="2">
    <location>
        <begin position="9"/>
        <end position="125"/>
    </location>
</feature>